<dbReference type="EMBL" id="JAVHJO010000016">
    <property type="protein sequence ID" value="KAK6526568.1"/>
    <property type="molecule type" value="Genomic_DNA"/>
</dbReference>
<evidence type="ECO:0000259" key="1">
    <source>
        <dbReference type="Pfam" id="PF12770"/>
    </source>
</evidence>
<dbReference type="SUPFAM" id="SSF48452">
    <property type="entry name" value="TPR-like"/>
    <property type="match status" value="2"/>
</dbReference>
<evidence type="ECO:0000313" key="2">
    <source>
        <dbReference type="EMBL" id="KAK6526568.1"/>
    </source>
</evidence>
<dbReference type="InterPro" id="IPR012344">
    <property type="entry name" value="Matrix_HIV/RSV_N"/>
</dbReference>
<dbReference type="PANTHER" id="PTHR19959">
    <property type="entry name" value="KINESIN LIGHT CHAIN"/>
    <property type="match status" value="1"/>
</dbReference>
<dbReference type="PANTHER" id="PTHR19959:SF119">
    <property type="entry name" value="FUNGAL LIPASE-LIKE DOMAIN-CONTAINING PROTEIN"/>
    <property type="match status" value="1"/>
</dbReference>
<dbReference type="InterPro" id="IPR024983">
    <property type="entry name" value="CHAT_dom"/>
</dbReference>
<protein>
    <recommendedName>
        <fullName evidence="1">CHAT domain-containing protein</fullName>
    </recommendedName>
</protein>
<keyword evidence="3" id="KW-1185">Reference proteome</keyword>
<dbReference type="InterPro" id="IPR011990">
    <property type="entry name" value="TPR-like_helical_dom_sf"/>
</dbReference>
<dbReference type="Gene3D" id="1.10.150.90">
    <property type="entry name" value="Immunodeficiency lentiviruses, gag gene matrix protein p17"/>
    <property type="match status" value="2"/>
</dbReference>
<dbReference type="Pfam" id="PF12770">
    <property type="entry name" value="CHAT"/>
    <property type="match status" value="1"/>
</dbReference>
<name>A0AAV9WVR1_9PEZI</name>
<proteinExistence type="predicted"/>
<dbReference type="Pfam" id="PF13374">
    <property type="entry name" value="TPR_10"/>
    <property type="match status" value="1"/>
</dbReference>
<comment type="caution">
    <text evidence="2">The sequence shown here is derived from an EMBL/GenBank/DDBJ whole genome shotgun (WGS) entry which is preliminary data.</text>
</comment>
<dbReference type="Gene3D" id="1.25.40.10">
    <property type="entry name" value="Tetratricopeptide repeat domain"/>
    <property type="match status" value="2"/>
</dbReference>
<dbReference type="AlphaFoldDB" id="A0AAV9WVR1"/>
<evidence type="ECO:0000313" key="3">
    <source>
        <dbReference type="Proteomes" id="UP001365542"/>
    </source>
</evidence>
<organism evidence="2 3">
    <name type="scientific">Orbilia ellipsospora</name>
    <dbReference type="NCBI Taxonomy" id="2528407"/>
    <lineage>
        <taxon>Eukaryota</taxon>
        <taxon>Fungi</taxon>
        <taxon>Dikarya</taxon>
        <taxon>Ascomycota</taxon>
        <taxon>Pezizomycotina</taxon>
        <taxon>Orbiliomycetes</taxon>
        <taxon>Orbiliales</taxon>
        <taxon>Orbiliaceae</taxon>
        <taxon>Orbilia</taxon>
    </lineage>
</organism>
<gene>
    <name evidence="2" type="ORF">TWF694_005150</name>
</gene>
<accession>A0AAV9WVR1</accession>
<reference evidence="2 3" key="1">
    <citation type="submission" date="2019-10" db="EMBL/GenBank/DDBJ databases">
        <authorList>
            <person name="Palmer J.M."/>
        </authorList>
    </citation>
    <scope>NUCLEOTIDE SEQUENCE [LARGE SCALE GENOMIC DNA]</scope>
    <source>
        <strain evidence="2 3">TWF694</strain>
    </source>
</reference>
<dbReference type="Proteomes" id="UP001365542">
    <property type="component" value="Unassembled WGS sequence"/>
</dbReference>
<feature type="domain" description="CHAT" evidence="1">
    <location>
        <begin position="802"/>
        <end position="1101"/>
    </location>
</feature>
<sequence>MEASNMTSQMLSLLDVTLQNSGSAERHDAARILMVLSAMFEERFRSSGSTEDFNLAVQAAEVAANNTSEDLPGHVEILNALSNVLGERFENTGSIDDLDRAVRFAKMAIGSQDSPGHAARMNDLGIRLGARFERIGSMADLNGAIEAVTTAVAMTPQDDINQPTYLNNLGNWYGKRFQRTGSVADLTHAVELLQKAVTFQDYPNRADILNSFGNWLRTRSERTGSLDDLNHAIEVVDTVVTTAPPSHPELARWLNSLGSHLMARFNRTGLEDDLNRAIETTHMAMATISEDSPHRAMILNNLGRRHKARFLNTGAISDLHQAIENAYMAKSAIPKDHPQRIIILNNLSSHLGMRFQRTGSTDDLNRAIEAADVTVVEAPHNHPNRPGYLSNLSNQLGSRFQRTKSIADLDRAIETAELAVATTPEDHPEQGALLNNLGVWLESRFYQSNSVEDLDRAVETADMAVKLTPRDHPDCASRLSNLGNRLGTRFRHVGRIEDINRAVEVIEIALNSTSHAHSHPYRANFLLNFGNKLEALSRQTNSTNDLNRAISAYREGWLCETASPSIRIELARQAARTLAEQQDWEASAILLEDAVKLLPNVSPRSLDHTDKESVLAEFSGLASMAAAMSLQAGRDPSHSLRLLELGRGVIAGLLMDMRGDISDLEHQHPDLAAEFLSLRDSLDSQEHTTDSLILSDDGAISTSASRMNVRHELDRKFNQLIAAIRVEPGFDNFLLPPAETEIKEAARLGPVVVINLSLYRCDAFIVDRNEIKVLELPNLKLEDVRDQGQKLRTTNEVNIMPILEWLWDAICCPILEVLGFTDPVTDDNWPHIWWIPTGLLGQFPLHAAGYHDQSCADTVLDRVMSSYASSVKTLIHGRQRRVHNLEQEADQALLIAMEQTPNLSSLLFVKEEAQMLEKIYSSLQLKCVKPISQKDDIMRSLQDCKIFHFAGHGSSHPTEPSRSALLIEDWKLTVGDIRDCKFHNNQPFLSYLSACLTGVNENVGLVDEGIHLASAFQLAGFRHVIGTLWEVSDRHCVDMAWVVYETLRDEGLSDVAVCRGLHRAMRTLRDGNIPDSETRNATVLKNKSLRSIYWIPYIHFGV</sequence>